<evidence type="ECO:0000259" key="1">
    <source>
        <dbReference type="Pfam" id="PF13910"/>
    </source>
</evidence>
<keyword evidence="3" id="KW-1185">Reference proteome</keyword>
<dbReference type="Pfam" id="PF13910">
    <property type="entry name" value="DUF4209"/>
    <property type="match status" value="1"/>
</dbReference>
<accession>A0A8J4PNQ3</accession>
<dbReference type="InterPro" id="IPR025209">
    <property type="entry name" value="DUF4209"/>
</dbReference>
<protein>
    <recommendedName>
        <fullName evidence="1">DUF4209 domain-containing protein</fullName>
    </recommendedName>
</protein>
<evidence type="ECO:0000313" key="3">
    <source>
        <dbReference type="Proteomes" id="UP000695562"/>
    </source>
</evidence>
<feature type="domain" description="DUF4209" evidence="1">
    <location>
        <begin position="189"/>
        <end position="276"/>
    </location>
</feature>
<dbReference type="InterPro" id="IPR039635">
    <property type="entry name" value="ERMARD"/>
</dbReference>
<dbReference type="OrthoDB" id="49386at2759"/>
<evidence type="ECO:0000313" key="2">
    <source>
        <dbReference type="EMBL" id="KAF2069816.1"/>
    </source>
</evidence>
<dbReference type="AlphaFoldDB" id="A0A8J4PNQ3"/>
<organism evidence="2 3">
    <name type="scientific">Polysphondylium violaceum</name>
    <dbReference type="NCBI Taxonomy" id="133409"/>
    <lineage>
        <taxon>Eukaryota</taxon>
        <taxon>Amoebozoa</taxon>
        <taxon>Evosea</taxon>
        <taxon>Eumycetozoa</taxon>
        <taxon>Dictyostelia</taxon>
        <taxon>Dictyosteliales</taxon>
        <taxon>Dictyosteliaceae</taxon>
        <taxon>Polysphondylium</taxon>
    </lineage>
</organism>
<dbReference type="PANTHER" id="PTHR31701">
    <property type="entry name" value="ENDOPLASMIC RETICULUM MEMBRANE-ASSOCIATED RNA DEGRADATION PROTEIN"/>
    <property type="match status" value="1"/>
</dbReference>
<sequence length="787" mass="92335">MHIETLPSYLSTNVYDLLISSDKKIFNVDDKCAELLLLSDDNLTFKSSFHNIFHLKEKDESLDFYITSINDDQIEQQQSFSKLLEFFNVNSKYIRYISENNLKVILNYSDTQLNQYIDLWFSNEYLKSKSDNDIPLIPHYPLFIQCLESIKSHLFRLKDHSSDNNNNHNNNNNDILDLNYLYSIIFSIIERMIGDIIYCEMILDGKTPIITRMLRDLLDDKYLHNVLDIDIILLLKLIIGPPIGLNFRNIIWHGFISPYQLKIDMLLLSVHLIFTISKRYQLYLQSNSKKTITPRSLLNYEKKFNSLGQLELKFNNQSITGDILKLSSPTKIDDLINNIIDSSSFIIKGRNQQWKNAFKRYFNSLQQIDNNSNDRFISLVTLLPQLEHSLRVKFVESNQLSNQFLNADYTSYYTTLDLFLAPTLWLNNSDDTNVKHLQIPTLNKSYSKYENPKYSKFKSEESSPSKSPQNQELEIIEFENKLVKDIGYGCMGILLDLLMYMDGPRLRDRIAHGEIDHKSIPLVFSDLLMILSLDLCIKYSTKNSQQNETIQSISSFTDQYTPMFHTKSIIISKYQQMNQSINNFTQFYNQLNCSHVKSNENENEENQEDLISDYIGDKKYNPIDIKSDILDKIVEYYNTLQSKDININNNNINLFPEKLELDIFKVLGKSIQIVLETTNVFLEMGKNLYDKIFNLPTNVGKNKTQKNSLYKWIGVCESMILLLNITNIQIQYYIYDSNTHCLESIKLIEKIQFYFEKLLNKTKLFEWDNLIKLVYQYYSLVLLKNTK</sequence>
<dbReference type="PANTHER" id="PTHR31701:SF2">
    <property type="entry name" value="ENDOPLASMIC RETICULUM MEMBRANE-ASSOCIATED RNA DEGRADATION PROTEIN"/>
    <property type="match status" value="1"/>
</dbReference>
<name>A0A8J4PNQ3_9MYCE</name>
<reference evidence="2" key="1">
    <citation type="submission" date="2020-01" db="EMBL/GenBank/DDBJ databases">
        <title>Development of genomics and gene disruption for Polysphondylium violaceum indicates a role for the polyketide synthase stlB in stalk morphogenesis.</title>
        <authorList>
            <person name="Narita B."/>
            <person name="Kawabe Y."/>
            <person name="Kin K."/>
            <person name="Saito T."/>
            <person name="Gibbs R."/>
            <person name="Kuspa A."/>
            <person name="Muzny D."/>
            <person name="Queller D."/>
            <person name="Richards S."/>
            <person name="Strassman J."/>
            <person name="Sucgang R."/>
            <person name="Worley K."/>
            <person name="Schaap P."/>
        </authorList>
    </citation>
    <scope>NUCLEOTIDE SEQUENCE</scope>
    <source>
        <strain evidence="2">QSvi11</strain>
    </source>
</reference>
<proteinExistence type="predicted"/>
<dbReference type="Proteomes" id="UP000695562">
    <property type="component" value="Unassembled WGS sequence"/>
</dbReference>
<dbReference type="EMBL" id="AJWJ01000590">
    <property type="protein sequence ID" value="KAF2069816.1"/>
    <property type="molecule type" value="Genomic_DNA"/>
</dbReference>
<comment type="caution">
    <text evidence="2">The sequence shown here is derived from an EMBL/GenBank/DDBJ whole genome shotgun (WGS) entry which is preliminary data.</text>
</comment>
<gene>
    <name evidence="2" type="ORF">CYY_008867</name>
</gene>